<keyword evidence="3" id="KW-1185">Reference proteome</keyword>
<dbReference type="Gene3D" id="2.40.10.220">
    <property type="entry name" value="predicted glycosyltransferase like domains"/>
    <property type="match status" value="1"/>
</dbReference>
<dbReference type="InterPro" id="IPR009875">
    <property type="entry name" value="PilZ_domain"/>
</dbReference>
<evidence type="ECO:0000313" key="2">
    <source>
        <dbReference type="EMBL" id="QCT19413.1"/>
    </source>
</evidence>
<gene>
    <name evidence="2" type="ORF">FEM41_06995</name>
</gene>
<reference evidence="2 3" key="1">
    <citation type="submission" date="2019-05" db="EMBL/GenBank/DDBJ databases">
        <title>Complete genome sequence of Izhakiella calystegiae KSNA2, an endophyte isolated from beach morning glory (Calystegia soldanella).</title>
        <authorList>
            <person name="Jiang L."/>
            <person name="Jeong J.C."/>
            <person name="Kim C.Y."/>
            <person name="Kim D.H."/>
            <person name="Kim S.W."/>
            <person name="Lee j."/>
        </authorList>
    </citation>
    <scope>NUCLEOTIDE SEQUENCE [LARGE SCALE GENOMIC DNA]</scope>
    <source>
        <strain evidence="2 3">KSNA2</strain>
    </source>
</reference>
<dbReference type="OrthoDB" id="5572581at2"/>
<proteinExistence type="predicted"/>
<evidence type="ECO:0000313" key="3">
    <source>
        <dbReference type="Proteomes" id="UP000302163"/>
    </source>
</evidence>
<dbReference type="RefSeq" id="WP_138095297.1">
    <property type="nucleotide sequence ID" value="NZ_CP040428.1"/>
</dbReference>
<dbReference type="KEGG" id="izh:FEM41_06995"/>
<accession>A0A4P8YHI1</accession>
<dbReference type="GO" id="GO:0035438">
    <property type="term" value="F:cyclic-di-GMP binding"/>
    <property type="evidence" value="ECO:0007669"/>
    <property type="project" value="InterPro"/>
</dbReference>
<dbReference type="EMBL" id="CP040428">
    <property type="protein sequence ID" value="QCT19413.1"/>
    <property type="molecule type" value="Genomic_DNA"/>
</dbReference>
<feature type="domain" description="PilZ" evidence="1">
    <location>
        <begin position="2"/>
        <end position="116"/>
    </location>
</feature>
<dbReference type="Pfam" id="PF07238">
    <property type="entry name" value="PilZ"/>
    <property type="match status" value="1"/>
</dbReference>
<name>A0A4P8YHI1_9ENTR</name>
<evidence type="ECO:0000259" key="1">
    <source>
        <dbReference type="Pfam" id="PF07238"/>
    </source>
</evidence>
<sequence length="137" mass="15732">MQRRSFYRVNVPHSTAGFCALIVHNGKRINLAIQNISVGGVCLYGRDPLIAALQRHQTVRQVSFSLGDYLRFETDIFIIDKTVRLEQGKGEVTNLHIRFENLPPRQEVALQRSIYQLEMSVRYPGVAEKPRVVILKR</sequence>
<dbReference type="Proteomes" id="UP000302163">
    <property type="component" value="Chromosome"/>
</dbReference>
<organism evidence="2 3">
    <name type="scientific">Jejubacter calystegiae</name>
    <dbReference type="NCBI Taxonomy" id="2579935"/>
    <lineage>
        <taxon>Bacteria</taxon>
        <taxon>Pseudomonadati</taxon>
        <taxon>Pseudomonadota</taxon>
        <taxon>Gammaproteobacteria</taxon>
        <taxon>Enterobacterales</taxon>
        <taxon>Enterobacteriaceae</taxon>
        <taxon>Jejubacter</taxon>
    </lineage>
</organism>
<dbReference type="AlphaFoldDB" id="A0A4P8YHI1"/>
<protein>
    <recommendedName>
        <fullName evidence="1">PilZ domain-containing protein</fullName>
    </recommendedName>
</protein>
<dbReference type="SUPFAM" id="SSF141371">
    <property type="entry name" value="PilZ domain-like"/>
    <property type="match status" value="1"/>
</dbReference>